<dbReference type="AlphaFoldDB" id="A0A392RZE1"/>
<name>A0A392RZE1_9FABA</name>
<feature type="non-terminal residue" evidence="1">
    <location>
        <position position="65"/>
    </location>
</feature>
<sequence length="65" mass="7468">MGRKSFNFRGLATLGIRAIKPELFLEAEVNAIRSRTLVTITIPHCRFNLFYGKRLNQTTPFQKGQ</sequence>
<organism evidence="1 2">
    <name type="scientific">Trifolium medium</name>
    <dbReference type="NCBI Taxonomy" id="97028"/>
    <lineage>
        <taxon>Eukaryota</taxon>
        <taxon>Viridiplantae</taxon>
        <taxon>Streptophyta</taxon>
        <taxon>Embryophyta</taxon>
        <taxon>Tracheophyta</taxon>
        <taxon>Spermatophyta</taxon>
        <taxon>Magnoliopsida</taxon>
        <taxon>eudicotyledons</taxon>
        <taxon>Gunneridae</taxon>
        <taxon>Pentapetalae</taxon>
        <taxon>rosids</taxon>
        <taxon>fabids</taxon>
        <taxon>Fabales</taxon>
        <taxon>Fabaceae</taxon>
        <taxon>Papilionoideae</taxon>
        <taxon>50 kb inversion clade</taxon>
        <taxon>NPAAA clade</taxon>
        <taxon>Hologalegina</taxon>
        <taxon>IRL clade</taxon>
        <taxon>Trifolieae</taxon>
        <taxon>Trifolium</taxon>
    </lineage>
</organism>
<proteinExistence type="predicted"/>
<protein>
    <submittedName>
        <fullName evidence="1">Uncharacterized protein</fullName>
    </submittedName>
</protein>
<evidence type="ECO:0000313" key="2">
    <source>
        <dbReference type="Proteomes" id="UP000265520"/>
    </source>
</evidence>
<keyword evidence="2" id="KW-1185">Reference proteome</keyword>
<dbReference type="Proteomes" id="UP000265520">
    <property type="component" value="Unassembled WGS sequence"/>
</dbReference>
<reference evidence="1 2" key="1">
    <citation type="journal article" date="2018" name="Front. Plant Sci.">
        <title>Red Clover (Trifolium pratense) and Zigzag Clover (T. medium) - A Picture of Genomic Similarities and Differences.</title>
        <authorList>
            <person name="Dluhosova J."/>
            <person name="Istvanek J."/>
            <person name="Nedelnik J."/>
            <person name="Repkova J."/>
        </authorList>
    </citation>
    <scope>NUCLEOTIDE SEQUENCE [LARGE SCALE GENOMIC DNA]</scope>
    <source>
        <strain evidence="2">cv. 10/8</strain>
        <tissue evidence="1">Leaf</tissue>
    </source>
</reference>
<dbReference type="EMBL" id="LXQA010293077">
    <property type="protein sequence ID" value="MCI41502.1"/>
    <property type="molecule type" value="Genomic_DNA"/>
</dbReference>
<comment type="caution">
    <text evidence="1">The sequence shown here is derived from an EMBL/GenBank/DDBJ whole genome shotgun (WGS) entry which is preliminary data.</text>
</comment>
<accession>A0A392RZE1</accession>
<evidence type="ECO:0000313" key="1">
    <source>
        <dbReference type="EMBL" id="MCI41502.1"/>
    </source>
</evidence>